<reference evidence="1" key="1">
    <citation type="submission" date="2022-06" db="EMBL/GenBank/DDBJ databases">
        <title>Phylogenomic reconstructions and comparative analyses of Kickxellomycotina fungi.</title>
        <authorList>
            <person name="Reynolds N.K."/>
            <person name="Stajich J.E."/>
            <person name="Barry K."/>
            <person name="Grigoriev I.V."/>
            <person name="Crous P."/>
            <person name="Smith M.E."/>
        </authorList>
    </citation>
    <scope>NUCLEOTIDE SEQUENCE</scope>
    <source>
        <strain evidence="1">RSA 2271</strain>
    </source>
</reference>
<evidence type="ECO:0000313" key="2">
    <source>
        <dbReference type="Proteomes" id="UP001145114"/>
    </source>
</evidence>
<accession>A0ACC1HF65</accession>
<gene>
    <name evidence="1" type="ORF">EV182_004126</name>
</gene>
<evidence type="ECO:0000313" key="1">
    <source>
        <dbReference type="EMBL" id="KAJ1674020.1"/>
    </source>
</evidence>
<sequence length="201" mass="22571">MADRPEELPAGIDSVGHLFTPRENLYLIKLYRLARTLDGETQGVDPRMGLCPLMATVPVVGGAVSAATMFYYAYRLKSFAKRTKVDVSYIYRRLFVPSAIALLPVVGPYFIKTHMPNTQNWDELQAGIYELARNESTGTVLQRERQYSEIIKAMSNKMHVGDSECRSAAESFSTVSEGTDNREGNDATLGDMRDEVLQHRR</sequence>
<proteinExistence type="predicted"/>
<dbReference type="EMBL" id="JAMZIH010006345">
    <property type="protein sequence ID" value="KAJ1674020.1"/>
    <property type="molecule type" value="Genomic_DNA"/>
</dbReference>
<organism evidence="1 2">
    <name type="scientific">Spiromyces aspiralis</name>
    <dbReference type="NCBI Taxonomy" id="68401"/>
    <lineage>
        <taxon>Eukaryota</taxon>
        <taxon>Fungi</taxon>
        <taxon>Fungi incertae sedis</taxon>
        <taxon>Zoopagomycota</taxon>
        <taxon>Kickxellomycotina</taxon>
        <taxon>Kickxellomycetes</taxon>
        <taxon>Kickxellales</taxon>
        <taxon>Kickxellaceae</taxon>
        <taxon>Spiromyces</taxon>
    </lineage>
</organism>
<comment type="caution">
    <text evidence="1">The sequence shown here is derived from an EMBL/GenBank/DDBJ whole genome shotgun (WGS) entry which is preliminary data.</text>
</comment>
<protein>
    <submittedName>
        <fullName evidence="1">Uncharacterized protein</fullName>
    </submittedName>
</protein>
<dbReference type="Proteomes" id="UP001145114">
    <property type="component" value="Unassembled WGS sequence"/>
</dbReference>
<keyword evidence="2" id="KW-1185">Reference proteome</keyword>
<feature type="non-terminal residue" evidence="1">
    <location>
        <position position="201"/>
    </location>
</feature>
<name>A0ACC1HF65_9FUNG</name>